<gene>
    <name evidence="9" type="ORF">Cba03nite_07520</name>
</gene>
<accession>A0A8J3JEZ2</accession>
<dbReference type="InterPro" id="IPR001750">
    <property type="entry name" value="ND/Mrp_TM"/>
</dbReference>
<evidence type="ECO:0000259" key="8">
    <source>
        <dbReference type="Pfam" id="PF00361"/>
    </source>
</evidence>
<evidence type="ECO:0000256" key="4">
    <source>
        <dbReference type="ARBA" id="ARBA00022989"/>
    </source>
</evidence>
<dbReference type="AlphaFoldDB" id="A0A8J3JEZ2"/>
<feature type="transmembrane region" description="Helical" evidence="7">
    <location>
        <begin position="411"/>
        <end position="432"/>
    </location>
</feature>
<feature type="transmembrane region" description="Helical" evidence="7">
    <location>
        <begin position="6"/>
        <end position="25"/>
    </location>
</feature>
<dbReference type="Proteomes" id="UP000601223">
    <property type="component" value="Unassembled WGS sequence"/>
</dbReference>
<feature type="transmembrane region" description="Helical" evidence="7">
    <location>
        <begin position="305"/>
        <end position="325"/>
    </location>
</feature>
<dbReference type="GO" id="GO:0008137">
    <property type="term" value="F:NADH dehydrogenase (ubiquinone) activity"/>
    <property type="evidence" value="ECO:0007669"/>
    <property type="project" value="InterPro"/>
</dbReference>
<organism evidence="9 10">
    <name type="scientific">Catellatospora bangladeshensis</name>
    <dbReference type="NCBI Taxonomy" id="310355"/>
    <lineage>
        <taxon>Bacteria</taxon>
        <taxon>Bacillati</taxon>
        <taxon>Actinomycetota</taxon>
        <taxon>Actinomycetes</taxon>
        <taxon>Micromonosporales</taxon>
        <taxon>Micromonosporaceae</taxon>
        <taxon>Catellatospora</taxon>
    </lineage>
</organism>
<evidence type="ECO:0000256" key="1">
    <source>
        <dbReference type="ARBA" id="ARBA00004127"/>
    </source>
</evidence>
<keyword evidence="4 7" id="KW-1133">Transmembrane helix</keyword>
<feature type="domain" description="NADH:quinone oxidoreductase/Mrp antiporter transmembrane" evidence="8">
    <location>
        <begin position="135"/>
        <end position="420"/>
    </location>
</feature>
<dbReference type="RefSeq" id="WP_203741789.1">
    <property type="nucleotide sequence ID" value="NZ_BONF01000005.1"/>
</dbReference>
<feature type="transmembrane region" description="Helical" evidence="7">
    <location>
        <begin position="115"/>
        <end position="133"/>
    </location>
</feature>
<evidence type="ECO:0000256" key="6">
    <source>
        <dbReference type="RuleBase" id="RU000320"/>
    </source>
</evidence>
<feature type="transmembrane region" description="Helical" evidence="7">
    <location>
        <begin position="139"/>
        <end position="158"/>
    </location>
</feature>
<protein>
    <submittedName>
        <fullName evidence="9">NADH-quinone oxidoreductase subunit M</fullName>
    </submittedName>
</protein>
<dbReference type="NCBIfam" id="TIGR01972">
    <property type="entry name" value="NDH_I_M"/>
    <property type="match status" value="1"/>
</dbReference>
<dbReference type="InterPro" id="IPR003918">
    <property type="entry name" value="NADH_UbQ_OxRdtase"/>
</dbReference>
<evidence type="ECO:0000313" key="10">
    <source>
        <dbReference type="Proteomes" id="UP000601223"/>
    </source>
</evidence>
<reference evidence="9 10" key="1">
    <citation type="submission" date="2021-01" db="EMBL/GenBank/DDBJ databases">
        <title>Whole genome shotgun sequence of Catellatospora bangladeshensis NBRC 107357.</title>
        <authorList>
            <person name="Komaki H."/>
            <person name="Tamura T."/>
        </authorList>
    </citation>
    <scope>NUCLEOTIDE SEQUENCE [LARGE SCALE GENOMIC DNA]</scope>
    <source>
        <strain evidence="9 10">NBRC 107357</strain>
    </source>
</reference>
<evidence type="ECO:0000313" key="9">
    <source>
        <dbReference type="EMBL" id="GIF79403.1"/>
    </source>
</evidence>
<dbReference type="InterPro" id="IPR010227">
    <property type="entry name" value="NADH_Q_OxRdtase_chainM/4"/>
</dbReference>
<comment type="similarity">
    <text evidence="2">Belongs to the complex I subunit 4 family.</text>
</comment>
<dbReference type="GO" id="GO:0048039">
    <property type="term" value="F:ubiquinone binding"/>
    <property type="evidence" value="ECO:0007669"/>
    <property type="project" value="TreeGrafter"/>
</dbReference>
<dbReference type="GO" id="GO:0042773">
    <property type="term" value="P:ATP synthesis coupled electron transport"/>
    <property type="evidence" value="ECO:0007669"/>
    <property type="project" value="InterPro"/>
</dbReference>
<dbReference type="GO" id="GO:0015990">
    <property type="term" value="P:electron transport coupled proton transport"/>
    <property type="evidence" value="ECO:0007669"/>
    <property type="project" value="TreeGrafter"/>
</dbReference>
<feature type="transmembrane region" description="Helical" evidence="7">
    <location>
        <begin position="275"/>
        <end position="298"/>
    </location>
</feature>
<dbReference type="PRINTS" id="PR01437">
    <property type="entry name" value="NUOXDRDTASE4"/>
</dbReference>
<comment type="caution">
    <text evidence="9">The sequence shown here is derived from an EMBL/GenBank/DDBJ whole genome shotgun (WGS) entry which is preliminary data.</text>
</comment>
<feature type="transmembrane region" description="Helical" evidence="7">
    <location>
        <begin position="210"/>
        <end position="231"/>
    </location>
</feature>
<keyword evidence="10" id="KW-1185">Reference proteome</keyword>
<dbReference type="GO" id="GO:0016020">
    <property type="term" value="C:membrane"/>
    <property type="evidence" value="ECO:0007669"/>
    <property type="project" value="UniProtKB-SubCell"/>
</dbReference>
<feature type="transmembrane region" description="Helical" evidence="7">
    <location>
        <begin position="170"/>
        <end position="190"/>
    </location>
</feature>
<name>A0A8J3JEZ2_9ACTN</name>
<feature type="transmembrane region" description="Helical" evidence="7">
    <location>
        <begin position="374"/>
        <end position="396"/>
    </location>
</feature>
<dbReference type="EMBL" id="BONF01000005">
    <property type="protein sequence ID" value="GIF79403.1"/>
    <property type="molecule type" value="Genomic_DNA"/>
</dbReference>
<evidence type="ECO:0000256" key="2">
    <source>
        <dbReference type="ARBA" id="ARBA00009025"/>
    </source>
</evidence>
<feature type="transmembrane region" description="Helical" evidence="7">
    <location>
        <begin position="87"/>
        <end position="108"/>
    </location>
</feature>
<dbReference type="PANTHER" id="PTHR43507">
    <property type="entry name" value="NADH-UBIQUINONE OXIDOREDUCTASE CHAIN 4"/>
    <property type="match status" value="1"/>
</dbReference>
<keyword evidence="5 7" id="KW-0472">Membrane</keyword>
<dbReference type="GO" id="GO:0003954">
    <property type="term" value="F:NADH dehydrogenase activity"/>
    <property type="evidence" value="ECO:0007669"/>
    <property type="project" value="TreeGrafter"/>
</dbReference>
<dbReference type="Pfam" id="PF00361">
    <property type="entry name" value="Proton_antipo_M"/>
    <property type="match status" value="1"/>
</dbReference>
<evidence type="ECO:0000256" key="3">
    <source>
        <dbReference type="ARBA" id="ARBA00022692"/>
    </source>
</evidence>
<feature type="transmembrane region" description="Helical" evidence="7">
    <location>
        <begin position="458"/>
        <end position="479"/>
    </location>
</feature>
<comment type="subcellular location">
    <subcellularLocation>
        <location evidence="1">Endomembrane system</location>
        <topology evidence="1">Multi-pass membrane protein</topology>
    </subcellularLocation>
    <subcellularLocation>
        <location evidence="6">Membrane</location>
        <topology evidence="6">Multi-pass membrane protein</topology>
    </subcellularLocation>
</comment>
<evidence type="ECO:0000256" key="7">
    <source>
        <dbReference type="SAM" id="Phobius"/>
    </source>
</evidence>
<dbReference type="PANTHER" id="PTHR43507:SF1">
    <property type="entry name" value="NADH-UBIQUINONE OXIDOREDUCTASE CHAIN 4"/>
    <property type="match status" value="1"/>
</dbReference>
<proteinExistence type="inferred from homology"/>
<feature type="transmembrane region" description="Helical" evidence="7">
    <location>
        <begin position="243"/>
        <end position="263"/>
    </location>
</feature>
<feature type="transmembrane region" description="Helical" evidence="7">
    <location>
        <begin position="32"/>
        <end position="50"/>
    </location>
</feature>
<evidence type="ECO:0000256" key="5">
    <source>
        <dbReference type="ARBA" id="ARBA00023136"/>
    </source>
</evidence>
<sequence>MTNSAFLLVGVLAVPLLGAVAALLLRGRAGAVAATVASVLTLLLTVPMFTTRGLVKPAGRGPQLWHEADWSWVPALDLRLHLGVDGISYPLVVLTALLTVLCCGYLLWQRPERAGLLAALLLVIEVGILGTFLAFNLVLFFLAFEVVLLPMAAVIAGWGGPARRAAALKFALYTLAGSVLLLVGVVAVVVQTGTADLVSLTAAPTLSHTAQLWIFGLFALAFAVKSPLWPLHTWLPDAHTEAPTVGSVVLAGVLLKMGTYGLIRVGLGVTPEGAAAFAPALGVLAVAAILIGSLVCLTQTELKRLIAYSSVGHMGFVLLGIATLSEIGVQAALLGNIAHGLLTGLLFFLAGAIKDRAHTGLLADLGGLRERQPWLAGVLGFAALGSLGLPGLAGFWGEAFAVVAAVQRGGTLWTVLAVLAAIGGALTAAYLLRLLRRVSHGPQAAVLAGAPEARTPELAAWSPLVLLALLLGVAPMLVLELSASTVSALTTGAP</sequence>
<feature type="transmembrane region" description="Helical" evidence="7">
    <location>
        <begin position="331"/>
        <end position="353"/>
    </location>
</feature>
<keyword evidence="3 6" id="KW-0812">Transmembrane</keyword>
<dbReference type="GO" id="GO:0012505">
    <property type="term" value="C:endomembrane system"/>
    <property type="evidence" value="ECO:0007669"/>
    <property type="project" value="UniProtKB-SubCell"/>
</dbReference>